<dbReference type="GO" id="GO:0097250">
    <property type="term" value="P:mitochondrial respirasome assembly"/>
    <property type="evidence" value="ECO:0007669"/>
    <property type="project" value="TreeGrafter"/>
</dbReference>
<dbReference type="Gene3D" id="6.10.140.1320">
    <property type="match status" value="1"/>
</dbReference>
<evidence type="ECO:0000259" key="7">
    <source>
        <dbReference type="PROSITE" id="PS51503"/>
    </source>
</evidence>
<protein>
    <submittedName>
        <fullName evidence="8">HIG1 domain family member 1A, mitochondrial</fullName>
    </submittedName>
</protein>
<evidence type="ECO:0000256" key="3">
    <source>
        <dbReference type="ARBA" id="ARBA00022989"/>
    </source>
</evidence>
<organism evidence="8 9">
    <name type="scientific">Armadillidium nasatum</name>
    <dbReference type="NCBI Taxonomy" id="96803"/>
    <lineage>
        <taxon>Eukaryota</taxon>
        <taxon>Metazoa</taxon>
        <taxon>Ecdysozoa</taxon>
        <taxon>Arthropoda</taxon>
        <taxon>Crustacea</taxon>
        <taxon>Multicrustacea</taxon>
        <taxon>Malacostraca</taxon>
        <taxon>Eumalacostraca</taxon>
        <taxon>Peracarida</taxon>
        <taxon>Isopoda</taxon>
        <taxon>Oniscidea</taxon>
        <taxon>Crinocheta</taxon>
        <taxon>Armadillidiidae</taxon>
        <taxon>Armadillidium</taxon>
    </lineage>
</organism>
<dbReference type="GO" id="GO:0031966">
    <property type="term" value="C:mitochondrial membrane"/>
    <property type="evidence" value="ECO:0007669"/>
    <property type="project" value="UniProtKB-SubCell"/>
</dbReference>
<evidence type="ECO:0000313" key="8">
    <source>
        <dbReference type="EMBL" id="KAB7497622.1"/>
    </source>
</evidence>
<evidence type="ECO:0000256" key="4">
    <source>
        <dbReference type="ARBA" id="ARBA00023128"/>
    </source>
</evidence>
<dbReference type="PANTHER" id="PTHR12297:SF3">
    <property type="entry name" value="HIG1 DOMAIN FAMILY MEMBER 1A"/>
    <property type="match status" value="1"/>
</dbReference>
<dbReference type="Proteomes" id="UP000326759">
    <property type="component" value="Unassembled WGS sequence"/>
</dbReference>
<proteinExistence type="predicted"/>
<evidence type="ECO:0000256" key="5">
    <source>
        <dbReference type="ARBA" id="ARBA00023136"/>
    </source>
</evidence>
<dbReference type="PANTHER" id="PTHR12297">
    <property type="entry name" value="HYPOXIA-INDUCBILE GENE 1 HIG1 -RELATED"/>
    <property type="match status" value="1"/>
</dbReference>
<feature type="domain" description="HIG1" evidence="7">
    <location>
        <begin position="1"/>
        <end position="71"/>
    </location>
</feature>
<dbReference type="OrthoDB" id="10003563at2759"/>
<evidence type="ECO:0000256" key="2">
    <source>
        <dbReference type="ARBA" id="ARBA00022692"/>
    </source>
</evidence>
<keyword evidence="3 6" id="KW-1133">Transmembrane helix</keyword>
<name>A0A5N5SUC8_9CRUS</name>
<evidence type="ECO:0000256" key="1">
    <source>
        <dbReference type="ARBA" id="ARBA00004325"/>
    </source>
</evidence>
<keyword evidence="2 6" id="KW-0812">Transmembrane</keyword>
<sequence length="86" mass="9575">MRIAHYSYTVTGLLGLTGIVGYGLYGLRHRKMPISLYLIQMRVGAQGFVVTCLTLGIAYSMFREYLYPKISDRIHPSNGDDKGGDS</sequence>
<evidence type="ECO:0000256" key="6">
    <source>
        <dbReference type="SAM" id="Phobius"/>
    </source>
</evidence>
<accession>A0A5N5SUC8</accession>
<keyword evidence="4" id="KW-0496">Mitochondrion</keyword>
<dbReference type="InterPro" id="IPR007667">
    <property type="entry name" value="Hypoxia_induced_domain"/>
</dbReference>
<keyword evidence="9" id="KW-1185">Reference proteome</keyword>
<dbReference type="InterPro" id="IPR050355">
    <property type="entry name" value="RCF1"/>
</dbReference>
<comment type="caution">
    <text evidence="8">The sequence shown here is derived from an EMBL/GenBank/DDBJ whole genome shotgun (WGS) entry which is preliminary data.</text>
</comment>
<comment type="subcellular location">
    <subcellularLocation>
        <location evidence="1">Mitochondrion membrane</location>
    </subcellularLocation>
</comment>
<gene>
    <name evidence="8" type="primary">HIGD1A</name>
    <name evidence="8" type="ORF">Anas_07237</name>
</gene>
<feature type="transmembrane region" description="Helical" evidence="6">
    <location>
        <begin position="6"/>
        <end position="27"/>
    </location>
</feature>
<feature type="transmembrane region" description="Helical" evidence="6">
    <location>
        <begin position="39"/>
        <end position="62"/>
    </location>
</feature>
<dbReference type="PROSITE" id="PS51503">
    <property type="entry name" value="HIG1"/>
    <property type="match status" value="1"/>
</dbReference>
<keyword evidence="5 6" id="KW-0472">Membrane</keyword>
<evidence type="ECO:0000313" key="9">
    <source>
        <dbReference type="Proteomes" id="UP000326759"/>
    </source>
</evidence>
<dbReference type="EMBL" id="SEYY01020081">
    <property type="protein sequence ID" value="KAB7497622.1"/>
    <property type="molecule type" value="Genomic_DNA"/>
</dbReference>
<dbReference type="Pfam" id="PF04588">
    <property type="entry name" value="HIG_1_N"/>
    <property type="match status" value="1"/>
</dbReference>
<dbReference type="AlphaFoldDB" id="A0A5N5SUC8"/>
<reference evidence="8 9" key="1">
    <citation type="journal article" date="2019" name="PLoS Biol.">
        <title>Sex chromosomes control vertical transmission of feminizing Wolbachia symbionts in an isopod.</title>
        <authorList>
            <person name="Becking T."/>
            <person name="Chebbi M.A."/>
            <person name="Giraud I."/>
            <person name="Moumen B."/>
            <person name="Laverre T."/>
            <person name="Caubet Y."/>
            <person name="Peccoud J."/>
            <person name="Gilbert C."/>
            <person name="Cordaux R."/>
        </authorList>
    </citation>
    <scope>NUCLEOTIDE SEQUENCE [LARGE SCALE GENOMIC DNA]</scope>
    <source>
        <strain evidence="8">ANa2</strain>
        <tissue evidence="8">Whole body excluding digestive tract and cuticle</tissue>
    </source>
</reference>